<dbReference type="OrthoDB" id="1922230at2759"/>
<sequence>MRSFLGHTLDERPINSTLYSIDYQIHLFTPLFSQPTSKSFPSPPPISTVAVAVAVAVTTISPPPSKWHPLKSSFQVSMLNYHKDPKTTVPPPNRRRKPPPSITSNASKFPSFSLSSTVTYKPPQSQFNQHSPKSSRTPPPVDEETVKEVLSETPNHHHFSKIEDQPRKITPRNSILKIQDQQNYNLEDNNVSGEVSEICSNMSESISNITFEEDLEILRRKATDRSPAKLRNRQVNNNSGELRGVRNSPVRGKQQSPGRVRSGSEMNNRGSGFGSTGRKRPSPGSGQVSRSISPANRTVGRGGGGGGGGRNGIRRSPSARKMENSPSRVGSFVPQRVVKPDMSSGMEVDQGRWDLTERNDDELLDNPLVSLECFIFL</sequence>
<dbReference type="AlphaFoldDB" id="A0A5N6NP04"/>
<keyword evidence="3" id="KW-1185">Reference proteome</keyword>
<organism evidence="2 3">
    <name type="scientific">Mikania micrantha</name>
    <name type="common">bitter vine</name>
    <dbReference type="NCBI Taxonomy" id="192012"/>
    <lineage>
        <taxon>Eukaryota</taxon>
        <taxon>Viridiplantae</taxon>
        <taxon>Streptophyta</taxon>
        <taxon>Embryophyta</taxon>
        <taxon>Tracheophyta</taxon>
        <taxon>Spermatophyta</taxon>
        <taxon>Magnoliopsida</taxon>
        <taxon>eudicotyledons</taxon>
        <taxon>Gunneridae</taxon>
        <taxon>Pentapetalae</taxon>
        <taxon>asterids</taxon>
        <taxon>campanulids</taxon>
        <taxon>Asterales</taxon>
        <taxon>Asteraceae</taxon>
        <taxon>Asteroideae</taxon>
        <taxon>Heliantheae alliance</taxon>
        <taxon>Eupatorieae</taxon>
        <taxon>Mikania</taxon>
    </lineage>
</organism>
<dbReference type="PANTHER" id="PTHR33871:SF1">
    <property type="entry name" value="OS05G0503100 PROTEIN"/>
    <property type="match status" value="1"/>
</dbReference>
<accession>A0A5N6NP04</accession>
<evidence type="ECO:0000313" key="3">
    <source>
        <dbReference type="Proteomes" id="UP000326396"/>
    </source>
</evidence>
<dbReference type="EMBL" id="SZYD01000010">
    <property type="protein sequence ID" value="KAD4982368.1"/>
    <property type="molecule type" value="Genomic_DNA"/>
</dbReference>
<feature type="region of interest" description="Disordered" evidence="1">
    <location>
        <begin position="151"/>
        <end position="170"/>
    </location>
</feature>
<feature type="compositionally biased region" description="Polar residues" evidence="1">
    <location>
        <begin position="284"/>
        <end position="296"/>
    </location>
</feature>
<dbReference type="PANTHER" id="PTHR33871">
    <property type="entry name" value="OS05G0503100 PROTEIN-RELATED"/>
    <property type="match status" value="1"/>
</dbReference>
<name>A0A5N6NP04_9ASTR</name>
<reference evidence="2 3" key="1">
    <citation type="submission" date="2019-05" db="EMBL/GenBank/DDBJ databases">
        <title>Mikania micrantha, genome provides insights into the molecular mechanism of rapid growth.</title>
        <authorList>
            <person name="Liu B."/>
        </authorList>
    </citation>
    <scope>NUCLEOTIDE SEQUENCE [LARGE SCALE GENOMIC DNA]</scope>
    <source>
        <strain evidence="2">NLD-2019</strain>
        <tissue evidence="2">Leaf</tissue>
    </source>
</reference>
<dbReference type="Proteomes" id="UP000326396">
    <property type="component" value="Linkage Group LG18"/>
</dbReference>
<feature type="region of interest" description="Disordered" evidence="1">
    <location>
        <begin position="82"/>
        <end position="143"/>
    </location>
</feature>
<evidence type="ECO:0000256" key="1">
    <source>
        <dbReference type="SAM" id="MobiDB-lite"/>
    </source>
</evidence>
<feature type="region of interest" description="Disordered" evidence="1">
    <location>
        <begin position="226"/>
        <end position="332"/>
    </location>
</feature>
<gene>
    <name evidence="2" type="ORF">E3N88_19039</name>
</gene>
<feature type="compositionally biased region" description="Gly residues" evidence="1">
    <location>
        <begin position="300"/>
        <end position="311"/>
    </location>
</feature>
<evidence type="ECO:0000313" key="2">
    <source>
        <dbReference type="EMBL" id="KAD4982368.1"/>
    </source>
</evidence>
<feature type="compositionally biased region" description="Polar residues" evidence="1">
    <location>
        <begin position="102"/>
        <end position="136"/>
    </location>
</feature>
<protein>
    <submittedName>
        <fullName evidence="2">Uncharacterized protein</fullName>
    </submittedName>
</protein>
<proteinExistence type="predicted"/>
<comment type="caution">
    <text evidence="2">The sequence shown here is derived from an EMBL/GenBank/DDBJ whole genome shotgun (WGS) entry which is preliminary data.</text>
</comment>